<organism evidence="1 2">
    <name type="scientific">Flavobacterium urocaniciphilum</name>
    <dbReference type="NCBI Taxonomy" id="1299341"/>
    <lineage>
        <taxon>Bacteria</taxon>
        <taxon>Pseudomonadati</taxon>
        <taxon>Bacteroidota</taxon>
        <taxon>Flavobacteriia</taxon>
        <taxon>Flavobacteriales</taxon>
        <taxon>Flavobacteriaceae</taxon>
        <taxon>Flavobacterium</taxon>
    </lineage>
</organism>
<dbReference type="Proteomes" id="UP000198648">
    <property type="component" value="Unassembled WGS sequence"/>
</dbReference>
<dbReference type="GO" id="GO:0004812">
    <property type="term" value="F:aminoacyl-tRNA ligase activity"/>
    <property type="evidence" value="ECO:0007669"/>
    <property type="project" value="UniProtKB-KW"/>
</dbReference>
<keyword evidence="1" id="KW-0030">Aminoacyl-tRNA synthetase</keyword>
<keyword evidence="2" id="KW-1185">Reference proteome</keyword>
<keyword evidence="1" id="KW-0436">Ligase</keyword>
<gene>
    <name evidence="1" type="ORF">SAMN05444005_1171</name>
</gene>
<protein>
    <submittedName>
        <fullName evidence="1">Valyl-tRNA synthetase</fullName>
    </submittedName>
</protein>
<feature type="non-terminal residue" evidence="1">
    <location>
        <position position="699"/>
    </location>
</feature>
<feature type="non-terminal residue" evidence="1">
    <location>
        <position position="1"/>
    </location>
</feature>
<dbReference type="EMBL" id="FOEI01000017">
    <property type="protein sequence ID" value="SEQ23024.1"/>
    <property type="molecule type" value="Genomic_DNA"/>
</dbReference>
<dbReference type="AlphaFoldDB" id="A0A1H9EB72"/>
<dbReference type="STRING" id="1299341.SAMN05444005_1171"/>
<name>A0A1H9EB72_9FLAO</name>
<evidence type="ECO:0000313" key="2">
    <source>
        <dbReference type="Proteomes" id="UP000198648"/>
    </source>
</evidence>
<sequence length="699" mass="68973">SSVAPIDLFSLITGEQAGGTWTQTSGTGGTFNAGAGTFTPAPGATTSTFTYTLVGTAPCINDTSVATININAQPNAGVDGNTTVCDSSVAPIDLFSLITGEQAGGTWTRTSGTGGTFNAGAGTYTPAPGATTSTFTYTLTGVAPCTNDTSIATVNINPQPNAGADGNTTVCDSSVAAINLFSLITGEQAGGTWTQTSGTGGTFNAGAGTYTPAPGATTSTFTYTLVGTAPCINDTSVATININAQPNAGTDGNTTVCDSSVAPIDLFSLITGEQAGGTWTQTSGTGGTFNAGAGTYTPAPGATTSTFTYTLVGTAPCTNDTSIATVNINAQPFAGTDVVLVVCPQTASAIHVGNLITDADPGGTWTQISGPIGNFNPMSAIFTPPSGSSASTSVFAYTITGASPCVDDVALVTITVNRQPIAGTDGNTTICDTSNSSIDLFSLITGEDTGGTWTQTSGTGGTFNAGAGTFTPAPGATTSTFAYTLLGDDQCVDVTSFATININPQPNAGADGATTTCESSGATINLFSLITGEQAGGTWTQTSGTGGTFNAGAGTYTPAMGATTSTFTYTLTGTAPCTNDTSIATVTITSAPTAGTNGTTVLCSTSAPIDLFTQLGGSPDIGGTWSPALASGTGVFNPTVDTPGVYTYTINIPGCAVTSATVNVTVNPQPNAGVDGNTTVCDSSVAPIDLFSLITGEQA</sequence>
<evidence type="ECO:0000313" key="1">
    <source>
        <dbReference type="EMBL" id="SEQ23024.1"/>
    </source>
</evidence>
<accession>A0A1H9EB72</accession>
<proteinExistence type="predicted"/>
<reference evidence="1 2" key="1">
    <citation type="submission" date="2016-10" db="EMBL/GenBank/DDBJ databases">
        <authorList>
            <person name="de Groot N.N."/>
        </authorList>
    </citation>
    <scope>NUCLEOTIDE SEQUENCE [LARGE SCALE GENOMIC DNA]</scope>
    <source>
        <strain evidence="1 2">DSM 27078</strain>
    </source>
</reference>